<dbReference type="KEGG" id="tom:BWR18_19480"/>
<dbReference type="RefSeq" id="WP_076630499.1">
    <property type="nucleotide sequence ID" value="NZ_CP019313.1"/>
</dbReference>
<evidence type="ECO:0000256" key="1">
    <source>
        <dbReference type="SAM" id="SignalP"/>
    </source>
</evidence>
<evidence type="ECO:0000313" key="3">
    <source>
        <dbReference type="Proteomes" id="UP000186336"/>
    </source>
</evidence>
<dbReference type="EMBL" id="CP019313">
    <property type="protein sequence ID" value="APX14044.1"/>
    <property type="molecule type" value="Genomic_DNA"/>
</dbReference>
<keyword evidence="3" id="KW-1185">Reference proteome</keyword>
<organism evidence="2 3">
    <name type="scientific">Tateyamaria omphalii</name>
    <dbReference type="NCBI Taxonomy" id="299262"/>
    <lineage>
        <taxon>Bacteria</taxon>
        <taxon>Pseudomonadati</taxon>
        <taxon>Pseudomonadota</taxon>
        <taxon>Alphaproteobacteria</taxon>
        <taxon>Rhodobacterales</taxon>
        <taxon>Roseobacteraceae</taxon>
        <taxon>Tateyamaria</taxon>
    </lineage>
</organism>
<keyword evidence="1" id="KW-0732">Signal</keyword>
<sequence length="133" mass="14488">MRLWFNRSTMFVGMLMAGAAMLGGTAHAQAKDARAGVTYAGGQIIPAGRIEIFMEDTARPAQKRLGAQNVSIDSDGKSRQIEFPLTWLASTSVSPTLRIVAHLERDDGWLLARGSARIKAGRPISITLNRVMY</sequence>
<keyword evidence="2" id="KW-0614">Plasmid</keyword>
<protein>
    <submittedName>
        <fullName evidence="2">Uncharacterized protein</fullName>
    </submittedName>
</protein>
<reference evidence="2 3" key="1">
    <citation type="submission" date="2017-01" db="EMBL/GenBank/DDBJ databases">
        <title>Complete genome of Tateyamaria omphalii DOK1-4 isolated from seawater in Dokdo.</title>
        <authorList>
            <person name="Kim J.H."/>
            <person name="Chi W.-J."/>
        </authorList>
    </citation>
    <scope>NUCLEOTIDE SEQUENCE [LARGE SCALE GENOMIC DNA]</scope>
    <source>
        <strain evidence="2 3">DOK1-4</strain>
        <plasmid evidence="2 3">pDOK1-4-1</plasmid>
    </source>
</reference>
<evidence type="ECO:0000313" key="2">
    <source>
        <dbReference type="EMBL" id="APX14044.1"/>
    </source>
</evidence>
<feature type="chain" id="PRO_5012568970" evidence="1">
    <location>
        <begin position="29"/>
        <end position="133"/>
    </location>
</feature>
<dbReference type="Proteomes" id="UP000186336">
    <property type="component" value="Plasmid pDOK1-4-1"/>
</dbReference>
<dbReference type="OrthoDB" id="7667742at2"/>
<dbReference type="AlphaFoldDB" id="A0A1P8N149"/>
<name>A0A1P8N149_9RHOB</name>
<accession>A0A1P8N149</accession>
<feature type="signal peptide" evidence="1">
    <location>
        <begin position="1"/>
        <end position="28"/>
    </location>
</feature>
<geneLocation type="plasmid" evidence="2 3">
    <name>pDOK1-4-1</name>
</geneLocation>
<proteinExistence type="predicted"/>
<gene>
    <name evidence="2" type="ORF">BWR18_19480</name>
</gene>